<evidence type="ECO:0000256" key="2">
    <source>
        <dbReference type="SAM" id="SignalP"/>
    </source>
</evidence>
<evidence type="ECO:0000256" key="1">
    <source>
        <dbReference type="SAM" id="MobiDB-lite"/>
    </source>
</evidence>
<gene>
    <name evidence="3" type="ORF">FF38_01634</name>
</gene>
<organism evidence="3 4">
    <name type="scientific">Lucilia cuprina</name>
    <name type="common">Green bottle fly</name>
    <name type="synonym">Australian sheep blowfly</name>
    <dbReference type="NCBI Taxonomy" id="7375"/>
    <lineage>
        <taxon>Eukaryota</taxon>
        <taxon>Metazoa</taxon>
        <taxon>Ecdysozoa</taxon>
        <taxon>Arthropoda</taxon>
        <taxon>Hexapoda</taxon>
        <taxon>Insecta</taxon>
        <taxon>Pterygota</taxon>
        <taxon>Neoptera</taxon>
        <taxon>Endopterygota</taxon>
        <taxon>Diptera</taxon>
        <taxon>Brachycera</taxon>
        <taxon>Muscomorpha</taxon>
        <taxon>Oestroidea</taxon>
        <taxon>Calliphoridae</taxon>
        <taxon>Luciliinae</taxon>
        <taxon>Lucilia</taxon>
    </lineage>
</organism>
<keyword evidence="2" id="KW-0732">Signal</keyword>
<name>A0A0L0BX55_LUCCU</name>
<reference evidence="3 4" key="1">
    <citation type="journal article" date="2015" name="Nat. Commun.">
        <title>Lucilia cuprina genome unlocks parasitic fly biology to underpin future interventions.</title>
        <authorList>
            <person name="Anstead C.A."/>
            <person name="Korhonen P.K."/>
            <person name="Young N.D."/>
            <person name="Hall R.S."/>
            <person name="Jex A.R."/>
            <person name="Murali S.C."/>
            <person name="Hughes D.S."/>
            <person name="Lee S.F."/>
            <person name="Perry T."/>
            <person name="Stroehlein A.J."/>
            <person name="Ansell B.R."/>
            <person name="Breugelmans B."/>
            <person name="Hofmann A."/>
            <person name="Qu J."/>
            <person name="Dugan S."/>
            <person name="Lee S.L."/>
            <person name="Chao H."/>
            <person name="Dinh H."/>
            <person name="Han Y."/>
            <person name="Doddapaneni H.V."/>
            <person name="Worley K.C."/>
            <person name="Muzny D.M."/>
            <person name="Ioannidis P."/>
            <person name="Waterhouse R.M."/>
            <person name="Zdobnov E.M."/>
            <person name="James P.J."/>
            <person name="Bagnall N.H."/>
            <person name="Kotze A.C."/>
            <person name="Gibbs R.A."/>
            <person name="Richards S."/>
            <person name="Batterham P."/>
            <person name="Gasser R.B."/>
        </authorList>
    </citation>
    <scope>NUCLEOTIDE SEQUENCE [LARGE SCALE GENOMIC DNA]</scope>
    <source>
        <strain evidence="3 4">LS</strain>
        <tissue evidence="3">Full body</tissue>
    </source>
</reference>
<feature type="signal peptide" evidence="2">
    <location>
        <begin position="1"/>
        <end position="19"/>
    </location>
</feature>
<dbReference type="AlphaFoldDB" id="A0A0L0BX55"/>
<accession>A0A0L0BX55</accession>
<dbReference type="Proteomes" id="UP000037069">
    <property type="component" value="Unassembled WGS sequence"/>
</dbReference>
<comment type="caution">
    <text evidence="3">The sequence shown here is derived from an EMBL/GenBank/DDBJ whole genome shotgun (WGS) entry which is preliminary data.</text>
</comment>
<feature type="chain" id="PRO_5005535270" evidence="2">
    <location>
        <begin position="20"/>
        <end position="124"/>
    </location>
</feature>
<feature type="compositionally biased region" description="Low complexity" evidence="1">
    <location>
        <begin position="83"/>
        <end position="124"/>
    </location>
</feature>
<feature type="region of interest" description="Disordered" evidence="1">
    <location>
        <begin position="77"/>
        <end position="124"/>
    </location>
</feature>
<evidence type="ECO:0000313" key="4">
    <source>
        <dbReference type="Proteomes" id="UP000037069"/>
    </source>
</evidence>
<proteinExistence type="predicted"/>
<sequence length="124" mass="13252">MKLQITLIVCSLLLASVELRFAPLLEEVGGILDVPMDLLTGLIGKVHATGKTLLNDNTAHKILTDFGKIPQIIINAGEKPKENQVQSNAQTSTTTNTPTGSNNQEPIETTTTTTTTEKITTPPS</sequence>
<evidence type="ECO:0000313" key="3">
    <source>
        <dbReference type="EMBL" id="KNC24590.1"/>
    </source>
</evidence>
<dbReference type="EMBL" id="JRES01001207">
    <property type="protein sequence ID" value="KNC24590.1"/>
    <property type="molecule type" value="Genomic_DNA"/>
</dbReference>
<protein>
    <submittedName>
        <fullName evidence="3">Uncharacterized protein</fullName>
    </submittedName>
</protein>
<keyword evidence="4" id="KW-1185">Reference proteome</keyword>